<dbReference type="SUPFAM" id="SSF49758">
    <property type="entry name" value="Calpain large subunit, middle domain (domain III)"/>
    <property type="match status" value="2"/>
</dbReference>
<comment type="similarity">
    <text evidence="1">Belongs to the peptidase C2 family. PalB/RIM13 subfamily.</text>
</comment>
<evidence type="ECO:0000259" key="7">
    <source>
        <dbReference type="PROSITE" id="PS50203"/>
    </source>
</evidence>
<evidence type="ECO:0000256" key="4">
    <source>
        <dbReference type="ARBA" id="ARBA00022807"/>
    </source>
</evidence>
<protein>
    <submittedName>
        <fullName evidence="8">Calpain-like protease palB/cpr-like protein</fullName>
    </submittedName>
</protein>
<dbReference type="SMART" id="SM00720">
    <property type="entry name" value="calpain_III"/>
    <property type="match status" value="1"/>
</dbReference>
<dbReference type="GeneID" id="75828517"/>
<reference evidence="8" key="1">
    <citation type="journal article" date="2021" name="J Fungi (Basel)">
        <title>Genomic and Metabolomic Analyses of the Marine Fungus Emericellopsis cladophorae: Insights into Saltwater Adaptability Mechanisms and Its Biosynthetic Potential.</title>
        <authorList>
            <person name="Goncalves M.F.M."/>
            <person name="Hilario S."/>
            <person name="Van de Peer Y."/>
            <person name="Esteves A.C."/>
            <person name="Alves A."/>
        </authorList>
    </citation>
    <scope>NUCLEOTIDE SEQUENCE</scope>
    <source>
        <strain evidence="8">MUM 19.33</strain>
    </source>
</reference>
<dbReference type="Gene3D" id="2.60.120.380">
    <property type="match status" value="1"/>
</dbReference>
<keyword evidence="9" id="KW-1185">Reference proteome</keyword>
<gene>
    <name evidence="8" type="ORF">J7T54_002001</name>
</gene>
<dbReference type="SMART" id="SM00230">
    <property type="entry name" value="CysPc"/>
    <property type="match status" value="1"/>
</dbReference>
<dbReference type="PANTHER" id="PTHR46143:SF1">
    <property type="entry name" value="CALPAIN-7"/>
    <property type="match status" value="1"/>
</dbReference>
<accession>A0A9Q0BEV8</accession>
<feature type="region of interest" description="Disordered" evidence="6">
    <location>
        <begin position="375"/>
        <end position="394"/>
    </location>
</feature>
<dbReference type="Pfam" id="PF00648">
    <property type="entry name" value="Peptidase_C2"/>
    <property type="match status" value="1"/>
</dbReference>
<feature type="active site" evidence="5">
    <location>
        <position position="168"/>
    </location>
</feature>
<dbReference type="EMBL" id="JAGIXG020000010">
    <property type="protein sequence ID" value="KAI6782842.1"/>
    <property type="molecule type" value="Genomic_DNA"/>
</dbReference>
<evidence type="ECO:0000313" key="9">
    <source>
        <dbReference type="Proteomes" id="UP001055219"/>
    </source>
</evidence>
<proteinExistence type="inferred from homology"/>
<dbReference type="Gene3D" id="3.90.70.10">
    <property type="entry name" value="Cysteine proteinases"/>
    <property type="match status" value="1"/>
</dbReference>
<feature type="domain" description="Calpain catalytic" evidence="7">
    <location>
        <begin position="96"/>
        <end position="420"/>
    </location>
</feature>
<dbReference type="PROSITE" id="PS50203">
    <property type="entry name" value="CALPAIN_CAT"/>
    <property type="match status" value="1"/>
</dbReference>
<keyword evidence="2 5" id="KW-0645">Protease</keyword>
<name>A0A9Q0BEV8_9HYPO</name>
<dbReference type="AlphaFoldDB" id="A0A9Q0BEV8"/>
<dbReference type="InterPro" id="IPR001300">
    <property type="entry name" value="Peptidase_C2_calpain_cat"/>
</dbReference>
<dbReference type="OrthoDB" id="167576at2759"/>
<dbReference type="InterPro" id="IPR038765">
    <property type="entry name" value="Papain-like_cys_pep_sf"/>
</dbReference>
<keyword evidence="4 5" id="KW-0788">Thiol protease</keyword>
<dbReference type="InterPro" id="IPR051297">
    <property type="entry name" value="PalB/RIM13"/>
</dbReference>
<evidence type="ECO:0000313" key="8">
    <source>
        <dbReference type="EMBL" id="KAI6782842.1"/>
    </source>
</evidence>
<dbReference type="GO" id="GO:0006508">
    <property type="term" value="P:proteolysis"/>
    <property type="evidence" value="ECO:0007669"/>
    <property type="project" value="UniProtKB-KW"/>
</dbReference>
<keyword evidence="3 5" id="KW-0378">Hydrolase</keyword>
<dbReference type="InterPro" id="IPR036213">
    <property type="entry name" value="Calpain_III_sf"/>
</dbReference>
<evidence type="ECO:0000256" key="1">
    <source>
        <dbReference type="ARBA" id="ARBA00010193"/>
    </source>
</evidence>
<dbReference type="RefSeq" id="XP_051363698.1">
    <property type="nucleotide sequence ID" value="XM_051504593.1"/>
</dbReference>
<comment type="caution">
    <text evidence="8">The sequence shown here is derived from an EMBL/GenBank/DDBJ whole genome shotgun (WGS) entry which is preliminary data.</text>
</comment>
<dbReference type="Pfam" id="PF25435">
    <property type="entry name" value="PalB_C"/>
    <property type="match status" value="1"/>
</dbReference>
<evidence type="ECO:0000256" key="2">
    <source>
        <dbReference type="ARBA" id="ARBA00022670"/>
    </source>
</evidence>
<organism evidence="8 9">
    <name type="scientific">Emericellopsis cladophorae</name>
    <dbReference type="NCBI Taxonomy" id="2686198"/>
    <lineage>
        <taxon>Eukaryota</taxon>
        <taxon>Fungi</taxon>
        <taxon>Dikarya</taxon>
        <taxon>Ascomycota</taxon>
        <taxon>Pezizomycotina</taxon>
        <taxon>Sordariomycetes</taxon>
        <taxon>Hypocreomycetidae</taxon>
        <taxon>Hypocreales</taxon>
        <taxon>Bionectriaceae</taxon>
        <taxon>Emericellopsis</taxon>
    </lineage>
</organism>
<evidence type="ECO:0000256" key="3">
    <source>
        <dbReference type="ARBA" id="ARBA00022801"/>
    </source>
</evidence>
<feature type="active site" evidence="5">
    <location>
        <position position="335"/>
    </location>
</feature>
<dbReference type="PANTHER" id="PTHR46143">
    <property type="entry name" value="CALPAIN-7"/>
    <property type="match status" value="1"/>
</dbReference>
<dbReference type="CDD" id="cd00044">
    <property type="entry name" value="CysPc"/>
    <property type="match status" value="1"/>
</dbReference>
<evidence type="ECO:0000256" key="6">
    <source>
        <dbReference type="SAM" id="MobiDB-lite"/>
    </source>
</evidence>
<reference evidence="8" key="2">
    <citation type="submission" date="2022-07" db="EMBL/GenBank/DDBJ databases">
        <authorList>
            <person name="Goncalves M.F.M."/>
            <person name="Hilario S."/>
            <person name="Van De Peer Y."/>
            <person name="Esteves A.C."/>
            <person name="Alves A."/>
        </authorList>
    </citation>
    <scope>NUCLEOTIDE SEQUENCE</scope>
    <source>
        <strain evidence="8">MUM 19.33</strain>
    </source>
</reference>
<dbReference type="SUPFAM" id="SSF54001">
    <property type="entry name" value="Cysteine proteinases"/>
    <property type="match status" value="1"/>
</dbReference>
<dbReference type="GO" id="GO:0004198">
    <property type="term" value="F:calcium-dependent cysteine-type endopeptidase activity"/>
    <property type="evidence" value="ECO:0007669"/>
    <property type="project" value="InterPro"/>
</dbReference>
<feature type="active site" evidence="5">
    <location>
        <position position="355"/>
    </location>
</feature>
<dbReference type="InterPro" id="IPR022683">
    <property type="entry name" value="Calpain_III"/>
</dbReference>
<dbReference type="Proteomes" id="UP001055219">
    <property type="component" value="Unassembled WGS sequence"/>
</dbReference>
<evidence type="ECO:0000256" key="5">
    <source>
        <dbReference type="PROSITE-ProRule" id="PRU00239"/>
    </source>
</evidence>
<sequence>MERRLQAAEALLARVSGQDALDTAIRAAELYMTAAAQASTKSEANHHRRRCRELIAYAELLKTELAVPQSVEDAVLRGASRLHGCFFPPWNRDPSNADFELGERAQAFTDEADFSLSATQAETFDGWKRPQELLEQRGSKLEDVDLDAELFQTKNQPCDLVQDITTDCSVVAGLSAAVNVLTGKHALLSSIFFPFDHSRGRPRYSPLGKYVIRLNFNGCLRKVTIDDRLPTSSSDRALYVVDRMNESLLWPALLEKAYLKIRGGYDFPGSNSGTDLWVLTGWIPEQVFLQRDEVDINHIWSRIKAAHDAEDVVITIGTGVTSPEEERIAGLVGEHDYAVQGLAGVDGRRWLLVKNPWCVGPVWAGGWLTANPASLASSPGAGEGPQIQQPEATDQNTNAVWVSLEDVAQNFESMYLNWNPRLFPHRQECHFKWEMPQPHLKTALAENPQYAISSAKGGLVWILASRHFQDAEHRILKGRTSHGDTMAAAARQLGFMSILVFDSGGKRVQITGEQTYEGPYVDSPQTLARLDITAGKVYTVVLAQDDFPLPKYTFTLSVFSQKPVEMHPAVDAMSHRKEEIGAWTRRSAGGNAACTTYFSNPQYRLSVPRPTPISILLSTDNRDIPIHADLVWGHGKRVSSVRVRDVVVSSGEYRRGHVVAEAPLVDAGDYTIVCSTFEAGQQAGFGLRVSSDVPVTVTPIPADAAGRLHTPLAPLTLSESVQQRRLPIYADWLTKTTAAAASQGGASHGHGGSLLIRLSVVHGTGPNQVVLAVSGDGEFLDPRVAIRTPEFDIEPRRAHAEGMWLVIEGIGMHNDGHLLKAELFSDSPVQVGVWEDC</sequence>